<dbReference type="Proteomes" id="UP000054771">
    <property type="component" value="Unassembled WGS sequence"/>
</dbReference>
<gene>
    <name evidence="1" type="ORF">ASPCAL06036</name>
</gene>
<dbReference type="AlphaFoldDB" id="A0A0U5FZB7"/>
<evidence type="ECO:0000313" key="2">
    <source>
        <dbReference type="Proteomes" id="UP000054771"/>
    </source>
</evidence>
<protein>
    <submittedName>
        <fullName evidence="1">Uncharacterized protein</fullName>
    </submittedName>
</protein>
<reference evidence="2" key="1">
    <citation type="journal article" date="2016" name="Genome Announc.">
        <title>Draft genome sequences of fungus Aspergillus calidoustus.</title>
        <authorList>
            <person name="Horn F."/>
            <person name="Linde J."/>
            <person name="Mattern D.J."/>
            <person name="Walther G."/>
            <person name="Guthke R."/>
            <person name="Scherlach K."/>
            <person name="Martin K."/>
            <person name="Brakhage A.A."/>
            <person name="Petzke L."/>
            <person name="Valiante V."/>
        </authorList>
    </citation>
    <scope>NUCLEOTIDE SEQUENCE [LARGE SCALE GENOMIC DNA]</scope>
    <source>
        <strain evidence="2">SF006504</strain>
    </source>
</reference>
<proteinExistence type="predicted"/>
<keyword evidence="2" id="KW-1185">Reference proteome</keyword>
<name>A0A0U5FZB7_ASPCI</name>
<sequence length="216" mass="23923">MVFLIAGVRGYKVGIPPLSPERARICVAALCEMLKTPQLGTTSQALALLRRFFGDFNVSPNEPYPQQLFLGDPKRQFSYWHCALACAMRNQIFQPSPADSASCVASFTLMGADLRVSVSVAPFDSDTVVLNMHQARDKVRLLELNLPIPAARLPQQFQRLSEISFEALFKILAPHQYRKLQGAIDRVLGPGTPPTAEDLEKVFGKPLRKVIGEEAE</sequence>
<evidence type="ECO:0000313" key="1">
    <source>
        <dbReference type="EMBL" id="CEL04912.1"/>
    </source>
</evidence>
<organism evidence="1 2">
    <name type="scientific">Aspergillus calidoustus</name>
    <dbReference type="NCBI Taxonomy" id="454130"/>
    <lineage>
        <taxon>Eukaryota</taxon>
        <taxon>Fungi</taxon>
        <taxon>Dikarya</taxon>
        <taxon>Ascomycota</taxon>
        <taxon>Pezizomycotina</taxon>
        <taxon>Eurotiomycetes</taxon>
        <taxon>Eurotiomycetidae</taxon>
        <taxon>Eurotiales</taxon>
        <taxon>Aspergillaceae</taxon>
        <taxon>Aspergillus</taxon>
        <taxon>Aspergillus subgen. Nidulantes</taxon>
    </lineage>
</organism>
<dbReference type="EMBL" id="CDMC01000004">
    <property type="protein sequence ID" value="CEL04912.1"/>
    <property type="molecule type" value="Genomic_DNA"/>
</dbReference>
<accession>A0A0U5FZB7</accession>